<evidence type="ECO:0000313" key="1">
    <source>
        <dbReference type="EnsemblMetazoa" id="OVOC2168.1"/>
    </source>
</evidence>
<evidence type="ECO:0000313" key="2">
    <source>
        <dbReference type="Proteomes" id="UP000024404"/>
    </source>
</evidence>
<reference evidence="2" key="1">
    <citation type="submission" date="2013-10" db="EMBL/GenBank/DDBJ databases">
        <title>Genome sequencing of Onchocerca volvulus.</title>
        <authorList>
            <person name="Cotton J."/>
            <person name="Tsai J."/>
            <person name="Stanley E."/>
            <person name="Tracey A."/>
            <person name="Holroyd N."/>
            <person name="Lustigman S."/>
            <person name="Berriman M."/>
        </authorList>
    </citation>
    <scope>NUCLEOTIDE SEQUENCE</scope>
</reference>
<accession>A0A8R1XUB0</accession>
<name>A0A8R1XUB0_ONCVO</name>
<reference evidence="1" key="2">
    <citation type="submission" date="2022-06" db="UniProtKB">
        <authorList>
            <consortium name="EnsemblMetazoa"/>
        </authorList>
    </citation>
    <scope>IDENTIFICATION</scope>
</reference>
<dbReference type="AlphaFoldDB" id="A0A8R1XUB0"/>
<dbReference type="Proteomes" id="UP000024404">
    <property type="component" value="Unassembled WGS sequence"/>
</dbReference>
<sequence length="105" mass="12456">MGPSTDAKVRKYEFCANSLCERQFEAHKIKIQLFFKAYSSIFCRMKSDHDLYTFRAESPTGFLFASRCFHRKNSIKIHHFTTISFIMKKNIPSVFTEKKFVKKEK</sequence>
<proteinExistence type="predicted"/>
<protein>
    <submittedName>
        <fullName evidence="1">Uncharacterized protein</fullName>
    </submittedName>
</protein>
<dbReference type="EnsemblMetazoa" id="OVOC2168.1">
    <property type="protein sequence ID" value="OVOC2168.1"/>
    <property type="gene ID" value="WBGene00238977"/>
</dbReference>
<keyword evidence="2" id="KW-1185">Reference proteome</keyword>
<dbReference type="EMBL" id="CMVM020000072">
    <property type="status" value="NOT_ANNOTATED_CDS"/>
    <property type="molecule type" value="Genomic_DNA"/>
</dbReference>
<organism evidence="1 2">
    <name type="scientific">Onchocerca volvulus</name>
    <dbReference type="NCBI Taxonomy" id="6282"/>
    <lineage>
        <taxon>Eukaryota</taxon>
        <taxon>Metazoa</taxon>
        <taxon>Ecdysozoa</taxon>
        <taxon>Nematoda</taxon>
        <taxon>Chromadorea</taxon>
        <taxon>Rhabditida</taxon>
        <taxon>Spirurina</taxon>
        <taxon>Spiruromorpha</taxon>
        <taxon>Filarioidea</taxon>
        <taxon>Onchocercidae</taxon>
        <taxon>Onchocerca</taxon>
    </lineage>
</organism>